<dbReference type="SUPFAM" id="SSF46689">
    <property type="entry name" value="Homeodomain-like"/>
    <property type="match status" value="1"/>
</dbReference>
<dbReference type="PROSITE" id="PS00688">
    <property type="entry name" value="SIGMA54_INTERACT_3"/>
    <property type="match status" value="1"/>
</dbReference>
<dbReference type="InterPro" id="IPR058031">
    <property type="entry name" value="AAA_lid_NorR"/>
</dbReference>
<proteinExistence type="predicted"/>
<dbReference type="Gene3D" id="3.40.50.300">
    <property type="entry name" value="P-loop containing nucleotide triphosphate hydrolases"/>
    <property type="match status" value="1"/>
</dbReference>
<dbReference type="InterPro" id="IPR027417">
    <property type="entry name" value="P-loop_NTPase"/>
</dbReference>
<dbReference type="InterPro" id="IPR029016">
    <property type="entry name" value="GAF-like_dom_sf"/>
</dbReference>
<dbReference type="InterPro" id="IPR025662">
    <property type="entry name" value="Sigma_54_int_dom_ATP-bd_1"/>
</dbReference>
<evidence type="ECO:0000313" key="8">
    <source>
        <dbReference type="EMBL" id="CAL1239001.1"/>
    </source>
</evidence>
<dbReference type="InterPro" id="IPR009057">
    <property type="entry name" value="Homeodomain-like_sf"/>
</dbReference>
<evidence type="ECO:0000256" key="3">
    <source>
        <dbReference type="ARBA" id="ARBA00023015"/>
    </source>
</evidence>
<dbReference type="PROSITE" id="PS00675">
    <property type="entry name" value="SIGMA54_INTERACT_1"/>
    <property type="match status" value="1"/>
</dbReference>
<dbReference type="InterPro" id="IPR002197">
    <property type="entry name" value="HTH_Fis"/>
</dbReference>
<dbReference type="PROSITE" id="PS00676">
    <property type="entry name" value="SIGMA54_INTERACT_2"/>
    <property type="match status" value="1"/>
</dbReference>
<sequence length="588" mass="63591">MVTLTPRIRAFTASASDTALPESSTPFPPVAERPIQAWDWMRQTGLAPEAADWVRPEVALAWRRCLEDHALPVGGDRAAGPRRVLPSAAKDLGGVDVAALLERIGPLLQGTQLSFLVAGPDATVLCLAENCLGACPALRDLMCRGGDWREEVLGNNGLGTAALLGEPAAFTGCEHFSERLHAFSTVGYPLESSAGRPWGVLGLVGERSVGAPILLSVMGLIVRLLNAEAPLRFPDSLGAVLRSRRSEPPAPEPSPVGPRPSAYRDVLTENLVRQAVRLQARNIPILITGESGVGKEHLVRLVHAAGCRSNGPLVAINCASIPRDLIESELFGYEGGSFTGARSHGKPGSFLLADKGMLFLDEIGDMSFDLQATLLRVLENSEFVPVGGAKPIRVDVHVVAATNVRLLDAVEQGRFRRDLYYRLNGAQLRIPPLRERPDQRELIEFLLAKECELAGVPLKRLSREVSELFARHPWPGNIRELRNVLRTLVSFSVDEVVTVADLPADFLDELTSAEGHGKGPAPTPPIARPASALSAVPSLEDWECLAIESALQQSGGNVAETARTLGISRSTLYCKLRRYNLMPERRCR</sequence>
<dbReference type="InterPro" id="IPR002078">
    <property type="entry name" value="Sigma_54_int"/>
</dbReference>
<feature type="region of interest" description="Disordered" evidence="6">
    <location>
        <begin position="243"/>
        <end position="262"/>
    </location>
</feature>
<keyword evidence="9" id="KW-1185">Reference proteome</keyword>
<evidence type="ECO:0000313" key="9">
    <source>
        <dbReference type="Proteomes" id="UP001497493"/>
    </source>
</evidence>
<gene>
    <name evidence="8" type="ORF">MECH1_V1_0220</name>
</gene>
<dbReference type="SUPFAM" id="SSF52540">
    <property type="entry name" value="P-loop containing nucleoside triphosphate hydrolases"/>
    <property type="match status" value="1"/>
</dbReference>
<evidence type="ECO:0000256" key="5">
    <source>
        <dbReference type="ARBA" id="ARBA00023163"/>
    </source>
</evidence>
<evidence type="ECO:0000256" key="1">
    <source>
        <dbReference type="ARBA" id="ARBA00022741"/>
    </source>
</evidence>
<dbReference type="Pfam" id="PF00158">
    <property type="entry name" value="Sigma54_activat"/>
    <property type="match status" value="1"/>
</dbReference>
<dbReference type="PANTHER" id="PTHR32071">
    <property type="entry name" value="TRANSCRIPTIONAL REGULATORY PROTEIN"/>
    <property type="match status" value="1"/>
</dbReference>
<evidence type="ECO:0000256" key="2">
    <source>
        <dbReference type="ARBA" id="ARBA00022840"/>
    </source>
</evidence>
<feature type="compositionally biased region" description="Pro residues" evidence="6">
    <location>
        <begin position="248"/>
        <end position="258"/>
    </location>
</feature>
<keyword evidence="2" id="KW-0067">ATP-binding</keyword>
<dbReference type="Gene3D" id="1.10.10.60">
    <property type="entry name" value="Homeodomain-like"/>
    <property type="match status" value="1"/>
</dbReference>
<dbReference type="EMBL" id="OZ026884">
    <property type="protein sequence ID" value="CAL1239001.1"/>
    <property type="molecule type" value="Genomic_DNA"/>
</dbReference>
<evidence type="ECO:0000256" key="6">
    <source>
        <dbReference type="SAM" id="MobiDB-lite"/>
    </source>
</evidence>
<evidence type="ECO:0000259" key="7">
    <source>
        <dbReference type="PROSITE" id="PS50045"/>
    </source>
</evidence>
<accession>A0ABM9NEI0</accession>
<dbReference type="Pfam" id="PF25601">
    <property type="entry name" value="AAA_lid_14"/>
    <property type="match status" value="1"/>
</dbReference>
<dbReference type="Pfam" id="PF02954">
    <property type="entry name" value="HTH_8"/>
    <property type="match status" value="1"/>
</dbReference>
<keyword evidence="4" id="KW-0238">DNA-binding</keyword>
<dbReference type="PRINTS" id="PR01590">
    <property type="entry name" value="HTHFIS"/>
</dbReference>
<dbReference type="InterPro" id="IPR025944">
    <property type="entry name" value="Sigma_54_int_dom_CS"/>
</dbReference>
<keyword evidence="1" id="KW-0547">Nucleotide-binding</keyword>
<dbReference type="Proteomes" id="UP001497493">
    <property type="component" value="Chromosome"/>
</dbReference>
<evidence type="ECO:0000256" key="4">
    <source>
        <dbReference type="ARBA" id="ARBA00023125"/>
    </source>
</evidence>
<dbReference type="PANTHER" id="PTHR32071:SF77">
    <property type="entry name" value="TRANSCRIPTIONAL REGULATORY PROTEIN"/>
    <property type="match status" value="1"/>
</dbReference>
<organism evidence="8 9">
    <name type="scientific">Candidatus Methylocalor cossyra</name>
    <dbReference type="NCBI Taxonomy" id="3108543"/>
    <lineage>
        <taxon>Bacteria</taxon>
        <taxon>Pseudomonadati</taxon>
        <taxon>Pseudomonadota</taxon>
        <taxon>Gammaproteobacteria</taxon>
        <taxon>Methylococcales</taxon>
        <taxon>Methylococcaceae</taxon>
        <taxon>Candidatus Methylocalor</taxon>
    </lineage>
</organism>
<protein>
    <submittedName>
        <fullName evidence="8">Regulatory protein, Fis family</fullName>
    </submittedName>
</protein>
<keyword evidence="3" id="KW-0805">Transcription regulation</keyword>
<dbReference type="InterPro" id="IPR003593">
    <property type="entry name" value="AAA+_ATPase"/>
</dbReference>
<feature type="domain" description="Sigma-54 factor interaction" evidence="7">
    <location>
        <begin position="269"/>
        <end position="490"/>
    </location>
</feature>
<dbReference type="Gene3D" id="1.10.8.60">
    <property type="match status" value="1"/>
</dbReference>
<name>A0ABM9NEI0_9GAMM</name>
<dbReference type="CDD" id="cd00009">
    <property type="entry name" value="AAA"/>
    <property type="match status" value="1"/>
</dbReference>
<dbReference type="InterPro" id="IPR025943">
    <property type="entry name" value="Sigma_54_int_dom_ATP-bd_2"/>
</dbReference>
<reference evidence="8 9" key="1">
    <citation type="submission" date="2024-04" db="EMBL/GenBank/DDBJ databases">
        <authorList>
            <person name="Cremers G."/>
        </authorList>
    </citation>
    <scope>NUCLEOTIDE SEQUENCE [LARGE SCALE GENOMIC DNA]</scope>
    <source>
        <strain evidence="8">MeCH1-AG</strain>
    </source>
</reference>
<dbReference type="PROSITE" id="PS50045">
    <property type="entry name" value="SIGMA54_INTERACT_4"/>
    <property type="match status" value="1"/>
</dbReference>
<keyword evidence="5" id="KW-0804">Transcription</keyword>
<dbReference type="Gene3D" id="3.30.450.40">
    <property type="match status" value="1"/>
</dbReference>
<dbReference type="SMART" id="SM00382">
    <property type="entry name" value="AAA"/>
    <property type="match status" value="1"/>
</dbReference>